<dbReference type="PROSITE" id="PS51257">
    <property type="entry name" value="PROKAR_LIPOPROTEIN"/>
    <property type="match status" value="1"/>
</dbReference>
<name>A0ABY5UYZ8_9BACT</name>
<dbReference type="InterPro" id="IPR038653">
    <property type="entry name" value="Put_CMD_sf"/>
</dbReference>
<feature type="domain" description="Putative carbohydrate metabolism" evidence="1">
    <location>
        <begin position="120"/>
        <end position="357"/>
    </location>
</feature>
<gene>
    <name evidence="2" type="ORF">NQ491_11135</name>
</gene>
<proteinExistence type="predicted"/>
<evidence type="ECO:0000313" key="3">
    <source>
        <dbReference type="Proteomes" id="UP001059295"/>
    </source>
</evidence>
<protein>
    <submittedName>
        <fullName evidence="2">PCMD domain-containing protein</fullName>
    </submittedName>
</protein>
<keyword evidence="3" id="KW-1185">Reference proteome</keyword>
<dbReference type="Proteomes" id="UP001059295">
    <property type="component" value="Chromosome"/>
</dbReference>
<organism evidence="2 3">
    <name type="scientific">Alistipes ihumii AP11</name>
    <dbReference type="NCBI Taxonomy" id="1211813"/>
    <lineage>
        <taxon>Bacteria</taxon>
        <taxon>Pseudomonadati</taxon>
        <taxon>Bacteroidota</taxon>
        <taxon>Bacteroidia</taxon>
        <taxon>Bacteroidales</taxon>
        <taxon>Rikenellaceae</taxon>
        <taxon>Alistipes</taxon>
    </lineage>
</organism>
<sequence>MEKIFTRIFPLSLLLLSSCIKGEPRNTEADIVRCILPADILKSEPTIDDNSVQVFVVGGVDMKKLAPEFELTPGATISPESGTERDFTEDQQYTVTSEDGAWQKTYRVSITQSDMQTKYDFENWKKQGSYVIPYEIMGDQIQNIWSSGNSGFALTGGGGSYDKFPTAYTEESHSGQWAAKLVTRATGTFGVNLKMPIAAGNLFIGTFDGMSATKDPMKATRFGMTFGREPLRLTGYYRYQSGGDITDENNQLVVPARRDSCNIYAVLYETDDEVECLYGDNVLTSPNLVAVALVDRPEETDVYKKFDVEFEYRKPYDPQKSKEFKYKLAVVFTSSRDGGRFRGAVGSKLWIDDVEVVCREPLAGEQ</sequence>
<dbReference type="RefSeq" id="WP_019245458.1">
    <property type="nucleotide sequence ID" value="NZ_CAPH01000007.1"/>
</dbReference>
<dbReference type="Gene3D" id="2.60.40.2340">
    <property type="match status" value="1"/>
</dbReference>
<accession>A0ABY5UYZ8</accession>
<reference evidence="2" key="1">
    <citation type="journal article" date="2022" name="Cell">
        <title>Design, construction, and in vivo augmentation of a complex gut microbiome.</title>
        <authorList>
            <person name="Cheng A.G."/>
            <person name="Ho P.Y."/>
            <person name="Aranda-Diaz A."/>
            <person name="Jain S."/>
            <person name="Yu F.B."/>
            <person name="Meng X."/>
            <person name="Wang M."/>
            <person name="Iakiviak M."/>
            <person name="Nagashima K."/>
            <person name="Zhao A."/>
            <person name="Murugkar P."/>
            <person name="Patil A."/>
            <person name="Atabakhsh K."/>
            <person name="Weakley A."/>
            <person name="Yan J."/>
            <person name="Brumbaugh A.R."/>
            <person name="Higginbottom S."/>
            <person name="Dimas A."/>
            <person name="Shiver A.L."/>
            <person name="Deutschbauer A."/>
            <person name="Neff N."/>
            <person name="Sonnenburg J.L."/>
            <person name="Huang K.C."/>
            <person name="Fischbach M.A."/>
        </authorList>
    </citation>
    <scope>NUCLEOTIDE SEQUENCE</scope>
    <source>
        <strain evidence="2">AP11</strain>
    </source>
</reference>
<dbReference type="InterPro" id="IPR025112">
    <property type="entry name" value="PCMD"/>
</dbReference>
<evidence type="ECO:0000313" key="2">
    <source>
        <dbReference type="EMBL" id="UWN57175.1"/>
    </source>
</evidence>
<dbReference type="GeneID" id="82892295"/>
<evidence type="ECO:0000259" key="1">
    <source>
        <dbReference type="Pfam" id="PF13201"/>
    </source>
</evidence>
<dbReference type="Gene3D" id="2.60.120.890">
    <property type="entry name" value="BT2081, beta-jelly-roll domain"/>
    <property type="match status" value="1"/>
</dbReference>
<dbReference type="Pfam" id="PF13201">
    <property type="entry name" value="PCMD"/>
    <property type="match status" value="1"/>
</dbReference>
<dbReference type="EMBL" id="CP102294">
    <property type="protein sequence ID" value="UWN57175.1"/>
    <property type="molecule type" value="Genomic_DNA"/>
</dbReference>